<dbReference type="EnsemblMetazoa" id="Aqu2.1.42007_001">
    <property type="protein sequence ID" value="Aqu2.1.42007_001"/>
    <property type="gene ID" value="Aqu2.1.42007"/>
</dbReference>
<keyword evidence="4" id="KW-0418">Kinase</keyword>
<evidence type="ECO:0000256" key="1">
    <source>
        <dbReference type="ARBA" id="ARBA00022527"/>
    </source>
</evidence>
<dbReference type="GO" id="GO:0004674">
    <property type="term" value="F:protein serine/threonine kinase activity"/>
    <property type="evidence" value="ECO:0007669"/>
    <property type="project" value="UniProtKB-KW"/>
</dbReference>
<name>A0A1X7VPJ7_AMPQE</name>
<dbReference type="InterPro" id="IPR004166">
    <property type="entry name" value="a-kinase_dom"/>
</dbReference>
<sequence length="323" mass="36645">MLLPLVGVCGSVPGKSPGKVPGKVPRNYPSMTEAYKKAARQLKVPSGLQVASGPNGSSISFQCTHFAEGRFRYAHKGIKWAQQWTTSWNSTPKFEKLCVVKKMKSGAVFIPTAWDCTLKIYDRARTLAQQFKKEVDFPVNLHFTDVSRYTVDCGLFMQPEYVVAEDYLQGKFLKWCSNYGYISPEAKSDDAIMPAFVHWSWVHTKGQEMVCDLQGTRDENGYYLTDPVILSLNNKYGETDVGIEGMAMFFMNHKCNDICKRWRRPRSESFKGKISRETLAACKHMQDDVNNGTSFTSDMKFTQTIKDIVKKVFLRIAEAQELS</sequence>
<dbReference type="SUPFAM" id="SSF56112">
    <property type="entry name" value="Protein kinase-like (PK-like)"/>
    <property type="match status" value="1"/>
</dbReference>
<feature type="domain" description="Alpha-type protein kinase" evidence="6">
    <location>
        <begin position="27"/>
        <end position="279"/>
    </location>
</feature>
<dbReference type="SMART" id="SM00811">
    <property type="entry name" value="Alpha_kinase"/>
    <property type="match status" value="1"/>
</dbReference>
<evidence type="ECO:0000259" key="6">
    <source>
        <dbReference type="PROSITE" id="PS51158"/>
    </source>
</evidence>
<dbReference type="InterPro" id="IPR011009">
    <property type="entry name" value="Kinase-like_dom_sf"/>
</dbReference>
<keyword evidence="3" id="KW-0547">Nucleotide-binding</keyword>
<dbReference type="GO" id="GO:0005524">
    <property type="term" value="F:ATP binding"/>
    <property type="evidence" value="ECO:0007669"/>
    <property type="project" value="UniProtKB-KW"/>
</dbReference>
<keyword evidence="2" id="KW-0808">Transferase</keyword>
<dbReference type="PANTHER" id="PTHR45992:SF11">
    <property type="entry name" value="ALPHA-TYPE PROTEIN KINASE DOMAIN-CONTAINING PROTEIN"/>
    <property type="match status" value="1"/>
</dbReference>
<dbReference type="Pfam" id="PF02816">
    <property type="entry name" value="Alpha_kinase"/>
    <property type="match status" value="1"/>
</dbReference>
<evidence type="ECO:0000256" key="4">
    <source>
        <dbReference type="ARBA" id="ARBA00022777"/>
    </source>
</evidence>
<dbReference type="PANTHER" id="PTHR45992">
    <property type="entry name" value="EUKARYOTIC ELONGATION FACTOR 2 KINASE-RELATED"/>
    <property type="match status" value="1"/>
</dbReference>
<evidence type="ECO:0000313" key="7">
    <source>
        <dbReference type="EnsemblMetazoa" id="Aqu2.1.42007_001"/>
    </source>
</evidence>
<dbReference type="CDD" id="cd04515">
    <property type="entry name" value="Alpha_kinase"/>
    <property type="match status" value="1"/>
</dbReference>
<dbReference type="InterPro" id="IPR051852">
    <property type="entry name" value="Alpha-type_PK"/>
</dbReference>
<reference evidence="7" key="1">
    <citation type="submission" date="2017-05" db="UniProtKB">
        <authorList>
            <consortium name="EnsemblMetazoa"/>
        </authorList>
    </citation>
    <scope>IDENTIFICATION</scope>
</reference>
<keyword evidence="1" id="KW-0723">Serine/threonine-protein kinase</keyword>
<accession>A0A1X7VPJ7</accession>
<keyword evidence="5" id="KW-0067">ATP-binding</keyword>
<dbReference type="Gene3D" id="3.20.200.10">
    <property type="entry name" value="MHCK/EF2 kinase"/>
    <property type="match status" value="1"/>
</dbReference>
<dbReference type="eggNOG" id="ENOG502S4BB">
    <property type="taxonomic scope" value="Eukaryota"/>
</dbReference>
<evidence type="ECO:0000256" key="5">
    <source>
        <dbReference type="ARBA" id="ARBA00022840"/>
    </source>
</evidence>
<protein>
    <recommendedName>
        <fullName evidence="6">Alpha-type protein kinase domain-containing protein</fullName>
    </recommendedName>
</protein>
<organism evidence="7">
    <name type="scientific">Amphimedon queenslandica</name>
    <name type="common">Sponge</name>
    <dbReference type="NCBI Taxonomy" id="400682"/>
    <lineage>
        <taxon>Eukaryota</taxon>
        <taxon>Metazoa</taxon>
        <taxon>Porifera</taxon>
        <taxon>Demospongiae</taxon>
        <taxon>Heteroscleromorpha</taxon>
        <taxon>Haplosclerida</taxon>
        <taxon>Niphatidae</taxon>
        <taxon>Amphimedon</taxon>
    </lineage>
</organism>
<proteinExistence type="predicted"/>
<dbReference type="InParanoid" id="A0A1X7VPJ7"/>
<dbReference type="STRING" id="400682.A0A1X7VPJ7"/>
<dbReference type="AlphaFoldDB" id="A0A1X7VPJ7"/>
<dbReference type="OrthoDB" id="5957748at2759"/>
<dbReference type="PROSITE" id="PS51158">
    <property type="entry name" value="ALPHA_KINASE"/>
    <property type="match status" value="1"/>
</dbReference>
<evidence type="ECO:0000256" key="3">
    <source>
        <dbReference type="ARBA" id="ARBA00022741"/>
    </source>
</evidence>
<evidence type="ECO:0000256" key="2">
    <source>
        <dbReference type="ARBA" id="ARBA00022679"/>
    </source>
</evidence>